<dbReference type="GeneID" id="43656259"/>
<dbReference type="Pfam" id="PF00891">
    <property type="entry name" value="Methyltransf_2"/>
    <property type="match status" value="1"/>
</dbReference>
<comment type="similarity">
    <text evidence="4">Belongs to the class I-like SAM-binding methyltransferase superfamily. Cation-independent O-methyltransferase family.</text>
</comment>
<dbReference type="Pfam" id="PF08100">
    <property type="entry name" value="Dimerisation"/>
    <property type="match status" value="1"/>
</dbReference>
<dbReference type="InterPro" id="IPR036390">
    <property type="entry name" value="WH_DNA-bd_sf"/>
</dbReference>
<dbReference type="GO" id="GO:0032259">
    <property type="term" value="P:methylation"/>
    <property type="evidence" value="ECO:0007669"/>
    <property type="project" value="UniProtKB-KW"/>
</dbReference>
<dbReference type="PANTHER" id="PTHR43712:SF5">
    <property type="entry name" value="O-METHYLTRANSFERASE ASQN-RELATED"/>
    <property type="match status" value="1"/>
</dbReference>
<organism evidence="7 8">
    <name type="scientific">Aspergillus caelatus</name>
    <dbReference type="NCBI Taxonomy" id="61420"/>
    <lineage>
        <taxon>Eukaryota</taxon>
        <taxon>Fungi</taxon>
        <taxon>Dikarya</taxon>
        <taxon>Ascomycota</taxon>
        <taxon>Pezizomycotina</taxon>
        <taxon>Eurotiomycetes</taxon>
        <taxon>Eurotiomycetidae</taxon>
        <taxon>Eurotiales</taxon>
        <taxon>Aspergillaceae</taxon>
        <taxon>Aspergillus</taxon>
        <taxon>Aspergillus subgen. Circumdati</taxon>
    </lineage>
</organism>
<evidence type="ECO:0000259" key="5">
    <source>
        <dbReference type="Pfam" id="PF00891"/>
    </source>
</evidence>
<evidence type="ECO:0000313" key="7">
    <source>
        <dbReference type="EMBL" id="KAE8368909.1"/>
    </source>
</evidence>
<evidence type="ECO:0000256" key="1">
    <source>
        <dbReference type="ARBA" id="ARBA00022603"/>
    </source>
</evidence>
<keyword evidence="2 7" id="KW-0808">Transferase</keyword>
<dbReference type="Proteomes" id="UP000326268">
    <property type="component" value="Unassembled WGS sequence"/>
</dbReference>
<dbReference type="RefSeq" id="XP_031931990.1">
    <property type="nucleotide sequence ID" value="XM_032071813.1"/>
</dbReference>
<sequence>MGSLGELGPSDRRESLCREDPGINLTSALASYVQHLELERAQLPSLKAQSCHDVAVRSSIVTLCNKVIAMTMDPEMYLFTTSLQFHFCSCLKVAVDLRVHEYIPRKGAIAVKQLAGAVGTDETLLRRIMRMLVNKSIFAESEPGYYAHTPASLVICSPNMPDLLSHRLEDGFRAASRHAEALAKLQYRDPTADDILGFQLAFATEKNYWDYVEEDDPECGQRFSKAMRAVTVNKLGDVPKLYPFNKIVDDGGLIVDVGGGMGQVAQSILTHWPGLGLKCIVQDKFASKNGSTHPDLEMQSYDFFSPQPVKGMATLNVPITPSDDRDTETPRYTSLTSLVLGAAAYLFRHIFHDWPDDACIKILKNTAEAINPQRSRILICDQIMEEENPSTAAVLYDIDMMCLYGGKERTLSEWKAMLKAADQRLEIKNVFRSPNQVSGILEVQLCCD</sequence>
<accession>A0A5N7AIS5</accession>
<evidence type="ECO:0000313" key="8">
    <source>
        <dbReference type="Proteomes" id="UP000326268"/>
    </source>
</evidence>
<dbReference type="OrthoDB" id="2410195at2759"/>
<dbReference type="SUPFAM" id="SSF46785">
    <property type="entry name" value="Winged helix' DNA-binding domain"/>
    <property type="match status" value="1"/>
</dbReference>
<dbReference type="PANTHER" id="PTHR43712">
    <property type="entry name" value="PUTATIVE (AFU_ORTHOLOGUE AFUA_4G14580)-RELATED"/>
    <property type="match status" value="1"/>
</dbReference>
<keyword evidence="8" id="KW-1185">Reference proteome</keyword>
<evidence type="ECO:0000256" key="4">
    <source>
        <dbReference type="ARBA" id="ARBA00038277"/>
    </source>
</evidence>
<dbReference type="Gene3D" id="3.40.50.150">
    <property type="entry name" value="Vaccinia Virus protein VP39"/>
    <property type="match status" value="1"/>
</dbReference>
<dbReference type="Gene3D" id="1.10.10.10">
    <property type="entry name" value="Winged helix-like DNA-binding domain superfamily/Winged helix DNA-binding domain"/>
    <property type="match status" value="1"/>
</dbReference>
<name>A0A5N7AIS5_9EURO</name>
<dbReference type="GO" id="GO:0046983">
    <property type="term" value="F:protein dimerization activity"/>
    <property type="evidence" value="ECO:0007669"/>
    <property type="project" value="InterPro"/>
</dbReference>
<gene>
    <name evidence="7" type="ORF">BDV27DRAFT_153543</name>
</gene>
<dbReference type="PROSITE" id="PS51683">
    <property type="entry name" value="SAM_OMT_II"/>
    <property type="match status" value="1"/>
</dbReference>
<dbReference type="InterPro" id="IPR029063">
    <property type="entry name" value="SAM-dependent_MTases_sf"/>
</dbReference>
<dbReference type="AlphaFoldDB" id="A0A5N7AIS5"/>
<protein>
    <submittedName>
        <fullName evidence="7">S-adenosyl-L-methionine-dependent methyltransferase</fullName>
    </submittedName>
</protein>
<keyword evidence="3" id="KW-0949">S-adenosyl-L-methionine</keyword>
<dbReference type="SUPFAM" id="SSF53335">
    <property type="entry name" value="S-adenosyl-L-methionine-dependent methyltransferases"/>
    <property type="match status" value="1"/>
</dbReference>
<dbReference type="InterPro" id="IPR036388">
    <property type="entry name" value="WH-like_DNA-bd_sf"/>
</dbReference>
<dbReference type="InterPro" id="IPR012967">
    <property type="entry name" value="COMT_dimerisation"/>
</dbReference>
<evidence type="ECO:0000256" key="3">
    <source>
        <dbReference type="ARBA" id="ARBA00022691"/>
    </source>
</evidence>
<dbReference type="GO" id="GO:0008171">
    <property type="term" value="F:O-methyltransferase activity"/>
    <property type="evidence" value="ECO:0007669"/>
    <property type="project" value="InterPro"/>
</dbReference>
<reference evidence="7 8" key="1">
    <citation type="submission" date="2019-04" db="EMBL/GenBank/DDBJ databases">
        <title>Friends and foes A comparative genomics studyof 23 Aspergillus species from section Flavi.</title>
        <authorList>
            <consortium name="DOE Joint Genome Institute"/>
            <person name="Kjaerbolling I."/>
            <person name="Vesth T."/>
            <person name="Frisvad J.C."/>
            <person name="Nybo J.L."/>
            <person name="Theobald S."/>
            <person name="Kildgaard S."/>
            <person name="Isbrandt T."/>
            <person name="Kuo A."/>
            <person name="Sato A."/>
            <person name="Lyhne E.K."/>
            <person name="Kogle M.E."/>
            <person name="Wiebenga A."/>
            <person name="Kun R.S."/>
            <person name="Lubbers R.J."/>
            <person name="Makela M.R."/>
            <person name="Barry K."/>
            <person name="Chovatia M."/>
            <person name="Clum A."/>
            <person name="Daum C."/>
            <person name="Haridas S."/>
            <person name="He G."/>
            <person name="LaButti K."/>
            <person name="Lipzen A."/>
            <person name="Mondo S."/>
            <person name="Riley R."/>
            <person name="Salamov A."/>
            <person name="Simmons B.A."/>
            <person name="Magnuson J.K."/>
            <person name="Henrissat B."/>
            <person name="Mortensen U.H."/>
            <person name="Larsen T.O."/>
            <person name="Devries R.P."/>
            <person name="Grigoriev I.V."/>
            <person name="Machida M."/>
            <person name="Baker S.E."/>
            <person name="Andersen M.R."/>
        </authorList>
    </citation>
    <scope>NUCLEOTIDE SEQUENCE [LARGE SCALE GENOMIC DNA]</scope>
    <source>
        <strain evidence="7 8">CBS 763.97</strain>
    </source>
</reference>
<evidence type="ECO:0000256" key="2">
    <source>
        <dbReference type="ARBA" id="ARBA00022679"/>
    </source>
</evidence>
<keyword evidence="1 7" id="KW-0489">Methyltransferase</keyword>
<dbReference type="InterPro" id="IPR001077">
    <property type="entry name" value="COMT_C"/>
</dbReference>
<dbReference type="InterPro" id="IPR016461">
    <property type="entry name" value="COMT-like"/>
</dbReference>
<proteinExistence type="inferred from homology"/>
<dbReference type="EMBL" id="ML737579">
    <property type="protein sequence ID" value="KAE8368909.1"/>
    <property type="molecule type" value="Genomic_DNA"/>
</dbReference>
<feature type="domain" description="O-methyltransferase dimerisation" evidence="6">
    <location>
        <begin position="83"/>
        <end position="152"/>
    </location>
</feature>
<dbReference type="GO" id="GO:0044550">
    <property type="term" value="P:secondary metabolite biosynthetic process"/>
    <property type="evidence" value="ECO:0007669"/>
    <property type="project" value="UniProtKB-ARBA"/>
</dbReference>
<feature type="domain" description="O-methyltransferase C-terminal" evidence="5">
    <location>
        <begin position="341"/>
        <end position="421"/>
    </location>
</feature>
<evidence type="ECO:0000259" key="6">
    <source>
        <dbReference type="Pfam" id="PF08100"/>
    </source>
</evidence>